<comment type="caution">
    <text evidence="2">The sequence shown here is derived from an EMBL/GenBank/DDBJ whole genome shotgun (WGS) entry which is preliminary data.</text>
</comment>
<accession>A0A9Q0GIP3</accession>
<gene>
    <name evidence="2" type="ORF">Tsubulata_018996</name>
</gene>
<keyword evidence="3" id="KW-1185">Reference proteome</keyword>
<reference evidence="2" key="2">
    <citation type="journal article" date="2023" name="Plants (Basel)">
        <title>Annotation of the Turnera subulata (Passifloraceae) Draft Genome Reveals the S-Locus Evolved after the Divergence of Turneroideae from Passifloroideae in a Stepwise Manner.</title>
        <authorList>
            <person name="Henning P.M."/>
            <person name="Roalson E.H."/>
            <person name="Mir W."/>
            <person name="McCubbin A.G."/>
            <person name="Shore J.S."/>
        </authorList>
    </citation>
    <scope>NUCLEOTIDE SEQUENCE</scope>
    <source>
        <strain evidence="2">F60SS</strain>
    </source>
</reference>
<dbReference type="Proteomes" id="UP001141552">
    <property type="component" value="Unassembled WGS sequence"/>
</dbReference>
<dbReference type="AlphaFoldDB" id="A0A9Q0GIP3"/>
<dbReference type="EMBL" id="JAKUCV010000516">
    <property type="protein sequence ID" value="KAJ4849710.1"/>
    <property type="molecule type" value="Genomic_DNA"/>
</dbReference>
<name>A0A9Q0GIP3_9ROSI</name>
<feature type="compositionally biased region" description="Basic and acidic residues" evidence="1">
    <location>
        <begin position="38"/>
        <end position="58"/>
    </location>
</feature>
<protein>
    <submittedName>
        <fullName evidence="2">Uncharacterized protein</fullName>
    </submittedName>
</protein>
<evidence type="ECO:0000256" key="1">
    <source>
        <dbReference type="SAM" id="MobiDB-lite"/>
    </source>
</evidence>
<evidence type="ECO:0000313" key="3">
    <source>
        <dbReference type="Proteomes" id="UP001141552"/>
    </source>
</evidence>
<feature type="compositionally biased region" description="Polar residues" evidence="1">
    <location>
        <begin position="76"/>
        <end position="87"/>
    </location>
</feature>
<feature type="compositionally biased region" description="Low complexity" evidence="1">
    <location>
        <begin position="88"/>
        <end position="100"/>
    </location>
</feature>
<reference evidence="2" key="1">
    <citation type="submission" date="2022-02" db="EMBL/GenBank/DDBJ databases">
        <authorList>
            <person name="Henning P.M."/>
            <person name="McCubbin A.G."/>
            <person name="Shore J.S."/>
        </authorList>
    </citation>
    <scope>NUCLEOTIDE SEQUENCE</scope>
    <source>
        <strain evidence="2">F60SS</strain>
        <tissue evidence="2">Leaves</tissue>
    </source>
</reference>
<dbReference type="PANTHER" id="PTHR46250">
    <property type="entry name" value="MYB/SANT-LIKE DNA-BINDING DOMAIN PROTEIN-RELATED"/>
    <property type="match status" value="1"/>
</dbReference>
<feature type="region of interest" description="Disordered" evidence="1">
    <location>
        <begin position="38"/>
        <end position="110"/>
    </location>
</feature>
<proteinExistence type="predicted"/>
<evidence type="ECO:0000313" key="2">
    <source>
        <dbReference type="EMBL" id="KAJ4849710.1"/>
    </source>
</evidence>
<sequence>MRNPKAKYQAGTPFPEYERLCNIFGKDHATGVAEINQRREKEKCIAEQQAEQRAERAEQQGNGDGVVDEEPDNVGENATPSNPTTHNPSSVPASDASASAKKGKRTREEEPFEKLVHTMQDFVIDYKEERVEMRETVAGKNHKGPVEEGEGDETDITDALEAVVNELERLSVPIDTVMGAVYRMQVEPKHIKLFWRLRDEAKVVWAEKLASV</sequence>
<organism evidence="2 3">
    <name type="scientific">Turnera subulata</name>
    <dbReference type="NCBI Taxonomy" id="218843"/>
    <lineage>
        <taxon>Eukaryota</taxon>
        <taxon>Viridiplantae</taxon>
        <taxon>Streptophyta</taxon>
        <taxon>Embryophyta</taxon>
        <taxon>Tracheophyta</taxon>
        <taxon>Spermatophyta</taxon>
        <taxon>Magnoliopsida</taxon>
        <taxon>eudicotyledons</taxon>
        <taxon>Gunneridae</taxon>
        <taxon>Pentapetalae</taxon>
        <taxon>rosids</taxon>
        <taxon>fabids</taxon>
        <taxon>Malpighiales</taxon>
        <taxon>Passifloraceae</taxon>
        <taxon>Turnera</taxon>
    </lineage>
</organism>